<keyword evidence="3" id="KW-1015">Disulfide bond</keyword>
<evidence type="ECO:0000256" key="3">
    <source>
        <dbReference type="ARBA" id="ARBA00023157"/>
    </source>
</evidence>
<gene>
    <name evidence="7" type="ORF">B0A73_18515</name>
    <name evidence="6" type="ORF">IW18_00615</name>
</gene>
<organism evidence="6 8">
    <name type="scientific">Flavobacterium hibernum</name>
    <dbReference type="NCBI Taxonomy" id="37752"/>
    <lineage>
        <taxon>Bacteria</taxon>
        <taxon>Pseudomonadati</taxon>
        <taxon>Bacteroidota</taxon>
        <taxon>Flavobacteriia</taxon>
        <taxon>Flavobacteriales</taxon>
        <taxon>Flavobacteriaceae</taxon>
        <taxon>Flavobacterium</taxon>
    </lineage>
</organism>
<sequence>MKKLQALALLVVVFSCQKIIAQKEYAVVHGKIENPIEGLGVRLFDPISSKSITIKVAANGTYRDTIKLEKPILFNTFYDKFFNLYLTNDMNLEINFDAKNINKSITISGKGEKENNFLRTKSKLEADLYGGDYIAFLNLEKTVFDAKMNKFSADFASLLDQKQSDLDPNFITTQIKMFEDLKKGLAQQYTDEQRNKTELGVGMPSPEFKNYINYKGGKSSLKDFRGSYVFIDVWATWCGPCKYEMPFIGKVEKQFHGKNIKFVSISVDRLKDEVKWRNMIKAQGLTGIQLLADKEIASSFIAGYYIQAIPRFIILDKEGKIVNSDAPRPSEPELVDILNALDI</sequence>
<evidence type="ECO:0000313" key="6">
    <source>
        <dbReference type="EMBL" id="KIO54795.1"/>
    </source>
</evidence>
<evidence type="ECO:0000256" key="4">
    <source>
        <dbReference type="ARBA" id="ARBA00023284"/>
    </source>
</evidence>
<protein>
    <submittedName>
        <fullName evidence="6">Peroxiredoxin</fullName>
    </submittedName>
</protein>
<dbReference type="InterPro" id="IPR013766">
    <property type="entry name" value="Thioredoxin_domain"/>
</dbReference>
<comment type="caution">
    <text evidence="6">The sequence shown here is derived from an EMBL/GenBank/DDBJ whole genome shotgun (WGS) entry which is preliminary data.</text>
</comment>
<dbReference type="SUPFAM" id="SSF52833">
    <property type="entry name" value="Thioredoxin-like"/>
    <property type="match status" value="1"/>
</dbReference>
<dbReference type="Proteomes" id="UP000032061">
    <property type="component" value="Unassembled WGS sequence"/>
</dbReference>
<dbReference type="STRING" id="37752.IW18_00615"/>
<evidence type="ECO:0000256" key="2">
    <source>
        <dbReference type="ARBA" id="ARBA00022748"/>
    </source>
</evidence>
<dbReference type="OrthoDB" id="743079at2"/>
<dbReference type="CDD" id="cd02966">
    <property type="entry name" value="TlpA_like_family"/>
    <property type="match status" value="1"/>
</dbReference>
<dbReference type="Gene3D" id="3.40.30.10">
    <property type="entry name" value="Glutaredoxin"/>
    <property type="match status" value="1"/>
</dbReference>
<reference evidence="7 9" key="2">
    <citation type="submission" date="2016-11" db="EMBL/GenBank/DDBJ databases">
        <title>Whole genomes of Flavobacteriaceae.</title>
        <authorList>
            <person name="Stine C."/>
            <person name="Li C."/>
            <person name="Tadesse D."/>
        </authorList>
    </citation>
    <scope>NUCLEOTIDE SEQUENCE [LARGE SCALE GENOMIC DNA]</scope>
    <source>
        <strain evidence="7 9">ATCC 51468</strain>
    </source>
</reference>
<evidence type="ECO:0000259" key="5">
    <source>
        <dbReference type="PROSITE" id="PS51352"/>
    </source>
</evidence>
<accession>A0A0D0ENQ1</accession>
<keyword evidence="9" id="KW-1185">Reference proteome</keyword>
<dbReference type="InterPro" id="IPR013740">
    <property type="entry name" value="Redoxin"/>
</dbReference>
<evidence type="ECO:0000313" key="9">
    <source>
        <dbReference type="Proteomes" id="UP000198302"/>
    </source>
</evidence>
<dbReference type="InterPro" id="IPR017937">
    <property type="entry name" value="Thioredoxin_CS"/>
</dbReference>
<dbReference type="Pfam" id="PF08534">
    <property type="entry name" value="Redoxin"/>
    <property type="match status" value="1"/>
</dbReference>
<dbReference type="GO" id="GO:0016491">
    <property type="term" value="F:oxidoreductase activity"/>
    <property type="evidence" value="ECO:0007669"/>
    <property type="project" value="InterPro"/>
</dbReference>
<dbReference type="PROSITE" id="PS51257">
    <property type="entry name" value="PROKAR_LIPOPROTEIN"/>
    <property type="match status" value="1"/>
</dbReference>
<dbReference type="EMBL" id="MUGX01000029">
    <property type="protein sequence ID" value="OXA84765.1"/>
    <property type="molecule type" value="Genomic_DNA"/>
</dbReference>
<dbReference type="AlphaFoldDB" id="A0A0D0ENQ1"/>
<dbReference type="GO" id="GO:0017004">
    <property type="term" value="P:cytochrome complex assembly"/>
    <property type="evidence" value="ECO:0007669"/>
    <property type="project" value="UniProtKB-KW"/>
</dbReference>
<keyword evidence="4" id="KW-0676">Redox-active center</keyword>
<feature type="domain" description="Thioredoxin" evidence="5">
    <location>
        <begin position="199"/>
        <end position="343"/>
    </location>
</feature>
<dbReference type="InterPro" id="IPR036249">
    <property type="entry name" value="Thioredoxin-like_sf"/>
</dbReference>
<proteinExistence type="predicted"/>
<evidence type="ECO:0000313" key="8">
    <source>
        <dbReference type="Proteomes" id="UP000032061"/>
    </source>
</evidence>
<reference evidence="6 8" key="1">
    <citation type="submission" date="2015-01" db="EMBL/GenBank/DDBJ databases">
        <title>Genome of Flavobacterium hibernum DSM 12611.</title>
        <authorList>
            <person name="Stropko S.J."/>
            <person name="Pipes S.E."/>
            <person name="Newman J.D."/>
        </authorList>
    </citation>
    <scope>NUCLEOTIDE SEQUENCE [LARGE SCALE GENOMIC DNA]</scope>
    <source>
        <strain evidence="6 8">DSM 12611</strain>
    </source>
</reference>
<dbReference type="GO" id="GO:0030313">
    <property type="term" value="C:cell envelope"/>
    <property type="evidence" value="ECO:0007669"/>
    <property type="project" value="UniProtKB-SubCell"/>
</dbReference>
<comment type="subcellular location">
    <subcellularLocation>
        <location evidence="1">Cell envelope</location>
    </subcellularLocation>
</comment>
<dbReference type="PANTHER" id="PTHR42852:SF6">
    <property type="entry name" value="THIOL:DISULFIDE INTERCHANGE PROTEIN DSBE"/>
    <property type="match status" value="1"/>
</dbReference>
<dbReference type="Proteomes" id="UP000198302">
    <property type="component" value="Unassembled WGS sequence"/>
</dbReference>
<keyword evidence="2" id="KW-0201">Cytochrome c-type biogenesis</keyword>
<name>A0A0D0ENQ1_9FLAO</name>
<dbReference type="EMBL" id="JPRK01000002">
    <property type="protein sequence ID" value="KIO54795.1"/>
    <property type="molecule type" value="Genomic_DNA"/>
</dbReference>
<evidence type="ECO:0000313" key="7">
    <source>
        <dbReference type="EMBL" id="OXA84765.1"/>
    </source>
</evidence>
<dbReference type="PANTHER" id="PTHR42852">
    <property type="entry name" value="THIOL:DISULFIDE INTERCHANGE PROTEIN DSBE"/>
    <property type="match status" value="1"/>
</dbReference>
<dbReference type="PROSITE" id="PS00194">
    <property type="entry name" value="THIOREDOXIN_1"/>
    <property type="match status" value="1"/>
</dbReference>
<evidence type="ECO:0000256" key="1">
    <source>
        <dbReference type="ARBA" id="ARBA00004196"/>
    </source>
</evidence>
<dbReference type="InterPro" id="IPR050553">
    <property type="entry name" value="Thioredoxin_ResA/DsbE_sf"/>
</dbReference>
<dbReference type="PROSITE" id="PS51352">
    <property type="entry name" value="THIOREDOXIN_2"/>
    <property type="match status" value="1"/>
</dbReference>
<dbReference type="RefSeq" id="WP_041515885.1">
    <property type="nucleotide sequence ID" value="NZ_JPRK01000002.1"/>
</dbReference>